<evidence type="ECO:0000256" key="3">
    <source>
        <dbReference type="ARBA" id="ARBA00035643"/>
    </source>
</evidence>
<dbReference type="RefSeq" id="WP_170183411.1">
    <property type="nucleotide sequence ID" value="NZ_JBHTGS010000002.1"/>
</dbReference>
<dbReference type="InParanoid" id="A0A543B1V9"/>
<dbReference type="InterPro" id="IPR009430">
    <property type="entry name" value="GvpL/GvpF"/>
</dbReference>
<dbReference type="GO" id="GO:0031411">
    <property type="term" value="C:gas vesicle"/>
    <property type="evidence" value="ECO:0007669"/>
    <property type="project" value="UniProtKB-SubCell"/>
</dbReference>
<dbReference type="GO" id="GO:0031412">
    <property type="term" value="P:gas vesicle organization"/>
    <property type="evidence" value="ECO:0007669"/>
    <property type="project" value="InterPro"/>
</dbReference>
<evidence type="ECO:0000313" key="4">
    <source>
        <dbReference type="EMBL" id="TQL78819.1"/>
    </source>
</evidence>
<comment type="similarity">
    <text evidence="3">Belongs to the gas vesicle GvpF/GvpL family.</text>
</comment>
<evidence type="ECO:0000256" key="1">
    <source>
        <dbReference type="ARBA" id="ARBA00022987"/>
    </source>
</evidence>
<organism evidence="4 5">
    <name type="scientific">Stackebrandtia endophytica</name>
    <dbReference type="NCBI Taxonomy" id="1496996"/>
    <lineage>
        <taxon>Bacteria</taxon>
        <taxon>Bacillati</taxon>
        <taxon>Actinomycetota</taxon>
        <taxon>Actinomycetes</taxon>
        <taxon>Glycomycetales</taxon>
        <taxon>Glycomycetaceae</taxon>
        <taxon>Stackebrandtia</taxon>
    </lineage>
</organism>
<sequence length="248" mass="27084">MNDVVYVYGIVPDQGRLPDDTAGVGEPPATVSLIRHGAVSAVTSVMDADRPLGLPEDLRAHFTVLNDTAELGPVLPLRFGAVLPDEQTVVDKLLAPHHDAFVESLDELDGYGQYLVKGRYTQDDILREIIADNPEAARLCEEINRLPADETHDQRVALGELTHVCLEALRDQDTKLLLTTVDPWIAAAELRDAGTEQHAFHIALLATSENGVNLERAITEIADEWQGRVGLQLIGPMAPYDFVLAPDT</sequence>
<accession>A0A543B1V9</accession>
<dbReference type="PANTHER" id="PTHR36852">
    <property type="entry name" value="PROTEIN GVPL 2"/>
    <property type="match status" value="1"/>
</dbReference>
<dbReference type="EMBL" id="VFOW01000001">
    <property type="protein sequence ID" value="TQL78819.1"/>
    <property type="molecule type" value="Genomic_DNA"/>
</dbReference>
<comment type="subcellular location">
    <subcellularLocation>
        <location evidence="2">Gas vesicle</location>
    </subcellularLocation>
</comment>
<gene>
    <name evidence="4" type="ORF">FB566_4414</name>
</gene>
<evidence type="ECO:0000313" key="5">
    <source>
        <dbReference type="Proteomes" id="UP000317043"/>
    </source>
</evidence>
<dbReference type="Proteomes" id="UP000317043">
    <property type="component" value="Unassembled WGS sequence"/>
</dbReference>
<dbReference type="Pfam" id="PF06386">
    <property type="entry name" value="GvpL_GvpF"/>
    <property type="match status" value="1"/>
</dbReference>
<proteinExistence type="inferred from homology"/>
<reference evidence="4 5" key="1">
    <citation type="submission" date="2019-06" db="EMBL/GenBank/DDBJ databases">
        <title>Sequencing the genomes of 1000 actinobacteria strains.</title>
        <authorList>
            <person name="Klenk H.-P."/>
        </authorList>
    </citation>
    <scope>NUCLEOTIDE SEQUENCE [LARGE SCALE GENOMIC DNA]</scope>
    <source>
        <strain evidence="4 5">DSM 45928</strain>
    </source>
</reference>
<dbReference type="AlphaFoldDB" id="A0A543B1V9"/>
<keyword evidence="1" id="KW-0304">Gas vesicle</keyword>
<name>A0A543B1V9_9ACTN</name>
<evidence type="ECO:0000256" key="2">
    <source>
        <dbReference type="ARBA" id="ARBA00035108"/>
    </source>
</evidence>
<dbReference type="PANTHER" id="PTHR36852:SF1">
    <property type="entry name" value="PROTEIN GVPL 2"/>
    <property type="match status" value="1"/>
</dbReference>
<comment type="caution">
    <text evidence="4">The sequence shown here is derived from an EMBL/GenBank/DDBJ whole genome shotgun (WGS) entry which is preliminary data.</text>
</comment>
<keyword evidence="5" id="KW-1185">Reference proteome</keyword>
<protein>
    <submittedName>
        <fullName evidence="4">Gas vesicle protein GvpL/GvpF</fullName>
    </submittedName>
</protein>